<protein>
    <submittedName>
        <fullName evidence="2">Uncharacterized protein</fullName>
    </submittedName>
</protein>
<dbReference type="AlphaFoldDB" id="A0A0E9Q6W2"/>
<name>A0A0E9Q6W2_ANGAN</name>
<feature type="region of interest" description="Disordered" evidence="1">
    <location>
        <begin position="1"/>
        <end position="37"/>
    </location>
</feature>
<sequence length="37" mass="4007">MASRTPFEDSASNPVNMGVVPVQPGEAQDHRELRGIN</sequence>
<feature type="compositionally biased region" description="Basic and acidic residues" evidence="1">
    <location>
        <begin position="27"/>
        <end position="37"/>
    </location>
</feature>
<reference evidence="2" key="2">
    <citation type="journal article" date="2015" name="Fish Shellfish Immunol.">
        <title>Early steps in the European eel (Anguilla anguilla)-Vibrio vulnificus interaction in the gills: Role of the RtxA13 toxin.</title>
        <authorList>
            <person name="Callol A."/>
            <person name="Pajuelo D."/>
            <person name="Ebbesson L."/>
            <person name="Teles M."/>
            <person name="MacKenzie S."/>
            <person name="Amaro C."/>
        </authorList>
    </citation>
    <scope>NUCLEOTIDE SEQUENCE</scope>
</reference>
<accession>A0A0E9Q6W2</accession>
<dbReference type="EMBL" id="GBXM01096093">
    <property type="protein sequence ID" value="JAH12484.1"/>
    <property type="molecule type" value="Transcribed_RNA"/>
</dbReference>
<reference evidence="2" key="1">
    <citation type="submission" date="2014-11" db="EMBL/GenBank/DDBJ databases">
        <authorList>
            <person name="Amaro Gonzalez C."/>
        </authorList>
    </citation>
    <scope>NUCLEOTIDE SEQUENCE</scope>
</reference>
<evidence type="ECO:0000313" key="2">
    <source>
        <dbReference type="EMBL" id="JAH12484.1"/>
    </source>
</evidence>
<evidence type="ECO:0000256" key="1">
    <source>
        <dbReference type="SAM" id="MobiDB-lite"/>
    </source>
</evidence>
<proteinExistence type="predicted"/>
<organism evidence="2">
    <name type="scientific">Anguilla anguilla</name>
    <name type="common">European freshwater eel</name>
    <name type="synonym">Muraena anguilla</name>
    <dbReference type="NCBI Taxonomy" id="7936"/>
    <lineage>
        <taxon>Eukaryota</taxon>
        <taxon>Metazoa</taxon>
        <taxon>Chordata</taxon>
        <taxon>Craniata</taxon>
        <taxon>Vertebrata</taxon>
        <taxon>Euteleostomi</taxon>
        <taxon>Actinopterygii</taxon>
        <taxon>Neopterygii</taxon>
        <taxon>Teleostei</taxon>
        <taxon>Anguilliformes</taxon>
        <taxon>Anguillidae</taxon>
        <taxon>Anguilla</taxon>
    </lineage>
</organism>